<dbReference type="Pfam" id="PF00475">
    <property type="entry name" value="IGPD"/>
    <property type="match status" value="1"/>
</dbReference>
<gene>
    <name evidence="6" type="primary">hisB</name>
    <name evidence="8" type="ORF">BSZ37_15635</name>
</gene>
<dbReference type="InterPro" id="IPR020568">
    <property type="entry name" value="Ribosomal_Su5_D2-typ_SF"/>
</dbReference>
<evidence type="ECO:0000256" key="5">
    <source>
        <dbReference type="ARBA" id="ARBA00023239"/>
    </source>
</evidence>
<comment type="subcellular location">
    <subcellularLocation>
        <location evidence="6 7">Cytoplasm</location>
    </subcellularLocation>
</comment>
<reference evidence="8 9" key="1">
    <citation type="submission" date="2016-11" db="EMBL/GenBank/DDBJ databases">
        <title>Study of marine rhodopsin-containing bacteria.</title>
        <authorList>
            <person name="Yoshizawa S."/>
            <person name="Kumagai Y."/>
            <person name="Kogure K."/>
        </authorList>
    </citation>
    <scope>NUCLEOTIDE SEQUENCE [LARGE SCALE GENOMIC DNA]</scope>
    <source>
        <strain evidence="8 9">SAORIC-28</strain>
    </source>
</reference>
<dbReference type="InterPro" id="IPR020565">
    <property type="entry name" value="ImidazoleglycerP_deHydtase_CS"/>
</dbReference>
<keyword evidence="9" id="KW-1185">Reference proteome</keyword>
<comment type="catalytic activity">
    <reaction evidence="6 7">
        <text>D-erythro-1-(imidazol-4-yl)glycerol 3-phosphate = 3-(imidazol-4-yl)-2-oxopropyl phosphate + H2O</text>
        <dbReference type="Rhea" id="RHEA:11040"/>
        <dbReference type="ChEBI" id="CHEBI:15377"/>
        <dbReference type="ChEBI" id="CHEBI:57766"/>
        <dbReference type="ChEBI" id="CHEBI:58278"/>
        <dbReference type="EC" id="4.2.1.19"/>
    </reaction>
</comment>
<dbReference type="EC" id="4.2.1.19" evidence="6 7"/>
<evidence type="ECO:0000256" key="2">
    <source>
        <dbReference type="ARBA" id="ARBA00016664"/>
    </source>
</evidence>
<accession>A0A271J407</accession>
<evidence type="ECO:0000256" key="6">
    <source>
        <dbReference type="HAMAP-Rule" id="MF_00076"/>
    </source>
</evidence>
<dbReference type="RefSeq" id="WP_095511440.1">
    <property type="nucleotide sequence ID" value="NZ_MQWD01000001.1"/>
</dbReference>
<evidence type="ECO:0000256" key="1">
    <source>
        <dbReference type="ARBA" id="ARBA00005047"/>
    </source>
</evidence>
<dbReference type="InterPro" id="IPR000807">
    <property type="entry name" value="ImidazoleglycerolP_deHydtase"/>
</dbReference>
<evidence type="ECO:0000256" key="7">
    <source>
        <dbReference type="RuleBase" id="RU000599"/>
    </source>
</evidence>
<organism evidence="8 9">
    <name type="scientific">Rubrivirga marina</name>
    <dbReference type="NCBI Taxonomy" id="1196024"/>
    <lineage>
        <taxon>Bacteria</taxon>
        <taxon>Pseudomonadati</taxon>
        <taxon>Rhodothermota</taxon>
        <taxon>Rhodothermia</taxon>
        <taxon>Rhodothermales</taxon>
        <taxon>Rubricoccaceae</taxon>
        <taxon>Rubrivirga</taxon>
    </lineage>
</organism>
<dbReference type="FunFam" id="3.30.230.40:FF:000001">
    <property type="entry name" value="Imidazoleglycerol-phosphate dehydratase HisB"/>
    <property type="match status" value="1"/>
</dbReference>
<dbReference type="GO" id="GO:0000105">
    <property type="term" value="P:L-histidine biosynthetic process"/>
    <property type="evidence" value="ECO:0007669"/>
    <property type="project" value="UniProtKB-UniRule"/>
</dbReference>
<evidence type="ECO:0000313" key="9">
    <source>
        <dbReference type="Proteomes" id="UP000216339"/>
    </source>
</evidence>
<protein>
    <recommendedName>
        <fullName evidence="2 6">Imidazoleglycerol-phosphate dehydratase</fullName>
        <shortName evidence="6">IGPD</shortName>
        <ecNumber evidence="6 7">4.2.1.19</ecNumber>
    </recommendedName>
</protein>
<comment type="caution">
    <text evidence="8">The sequence shown here is derived from an EMBL/GenBank/DDBJ whole genome shotgun (WGS) entry which is preliminary data.</text>
</comment>
<dbReference type="OrthoDB" id="9790411at2"/>
<dbReference type="GO" id="GO:0004424">
    <property type="term" value="F:imidazoleglycerol-phosphate dehydratase activity"/>
    <property type="evidence" value="ECO:0007669"/>
    <property type="project" value="UniProtKB-UniRule"/>
</dbReference>
<dbReference type="PROSITE" id="PS00955">
    <property type="entry name" value="IGP_DEHYDRATASE_2"/>
    <property type="match status" value="1"/>
</dbReference>
<dbReference type="AlphaFoldDB" id="A0A271J407"/>
<dbReference type="PANTHER" id="PTHR23133:SF2">
    <property type="entry name" value="IMIDAZOLEGLYCEROL-PHOSPHATE DEHYDRATASE"/>
    <property type="match status" value="1"/>
</dbReference>
<dbReference type="HAMAP" id="MF_00076">
    <property type="entry name" value="HisB"/>
    <property type="match status" value="1"/>
</dbReference>
<dbReference type="NCBIfam" id="NF002107">
    <property type="entry name" value="PRK00951.1-2"/>
    <property type="match status" value="1"/>
</dbReference>
<evidence type="ECO:0000313" key="8">
    <source>
        <dbReference type="EMBL" id="PAP77774.1"/>
    </source>
</evidence>
<keyword evidence="6" id="KW-0963">Cytoplasm</keyword>
<evidence type="ECO:0000256" key="3">
    <source>
        <dbReference type="ARBA" id="ARBA00022605"/>
    </source>
</evidence>
<comment type="pathway">
    <text evidence="1 6 7">Amino-acid biosynthesis; L-histidine biosynthesis; L-histidine from 5-phospho-alpha-D-ribose 1-diphosphate: step 6/9.</text>
</comment>
<dbReference type="CDD" id="cd07914">
    <property type="entry name" value="IGPD"/>
    <property type="match status" value="1"/>
</dbReference>
<dbReference type="UniPathway" id="UPA00031">
    <property type="reaction ID" value="UER00011"/>
</dbReference>
<dbReference type="EMBL" id="MQWD01000001">
    <property type="protein sequence ID" value="PAP77774.1"/>
    <property type="molecule type" value="Genomic_DNA"/>
</dbReference>
<dbReference type="Gene3D" id="3.30.230.40">
    <property type="entry name" value="Imidazole glycerol phosphate dehydratase, domain 1"/>
    <property type="match status" value="2"/>
</dbReference>
<dbReference type="SUPFAM" id="SSF54211">
    <property type="entry name" value="Ribosomal protein S5 domain 2-like"/>
    <property type="match status" value="2"/>
</dbReference>
<dbReference type="FunFam" id="3.30.230.40:FF:000003">
    <property type="entry name" value="Imidazoleglycerol-phosphate dehydratase HisB"/>
    <property type="match status" value="1"/>
</dbReference>
<keyword evidence="3 6" id="KW-0028">Amino-acid biosynthesis</keyword>
<dbReference type="PROSITE" id="PS00954">
    <property type="entry name" value="IGP_DEHYDRATASE_1"/>
    <property type="match status" value="1"/>
</dbReference>
<dbReference type="NCBIfam" id="NF002111">
    <property type="entry name" value="PRK00951.2-1"/>
    <property type="match status" value="1"/>
</dbReference>
<keyword evidence="4 6" id="KW-0368">Histidine biosynthesis</keyword>
<dbReference type="InterPro" id="IPR038494">
    <property type="entry name" value="IGPD_sf"/>
</dbReference>
<dbReference type="PANTHER" id="PTHR23133">
    <property type="entry name" value="IMIDAZOLEGLYCEROL-PHOSPHATE DEHYDRATASE HIS7"/>
    <property type="match status" value="1"/>
</dbReference>
<dbReference type="GO" id="GO:0005737">
    <property type="term" value="C:cytoplasm"/>
    <property type="evidence" value="ECO:0007669"/>
    <property type="project" value="UniProtKB-SubCell"/>
</dbReference>
<comment type="similarity">
    <text evidence="6 7">Belongs to the imidazoleglycerol-phosphate dehydratase family.</text>
</comment>
<keyword evidence="5 6" id="KW-0456">Lyase</keyword>
<name>A0A271J407_9BACT</name>
<sequence length="200" mass="22353">MAPLPPRSARVERQTAETTVHLTLDLDAADPTYRNATGVGFLDHMLDLFARHGRFGLTVEAEGDLHVDDHHTVEDVGICLGRALWEALGDKAYVTRYGEATVPMDEALARAVVDLSGRSYLVFEAHFDRERVGDLSTELVEHFWWSVAEHARLTLHLDVLRGRNDHHRIEALFKAAARALRQAVARDAEGDRLPSTKEAL</sequence>
<evidence type="ECO:0000256" key="4">
    <source>
        <dbReference type="ARBA" id="ARBA00023102"/>
    </source>
</evidence>
<dbReference type="Proteomes" id="UP000216339">
    <property type="component" value="Unassembled WGS sequence"/>
</dbReference>
<dbReference type="NCBIfam" id="NF002114">
    <property type="entry name" value="PRK00951.2-4"/>
    <property type="match status" value="1"/>
</dbReference>
<proteinExistence type="inferred from homology"/>